<organism evidence="3 4">
    <name type="scientific">Discina gigas</name>
    <dbReference type="NCBI Taxonomy" id="1032678"/>
    <lineage>
        <taxon>Eukaryota</taxon>
        <taxon>Fungi</taxon>
        <taxon>Dikarya</taxon>
        <taxon>Ascomycota</taxon>
        <taxon>Pezizomycotina</taxon>
        <taxon>Pezizomycetes</taxon>
        <taxon>Pezizales</taxon>
        <taxon>Discinaceae</taxon>
        <taxon>Discina</taxon>
    </lineage>
</organism>
<reference evidence="3 4" key="1">
    <citation type="submission" date="2024-02" db="EMBL/GenBank/DDBJ databases">
        <title>Discinaceae phylogenomics.</title>
        <authorList>
            <person name="Dirks A.C."/>
            <person name="James T.Y."/>
        </authorList>
    </citation>
    <scope>NUCLEOTIDE SEQUENCE [LARGE SCALE GENOMIC DNA]</scope>
    <source>
        <strain evidence="3 4">ACD0624</strain>
    </source>
</reference>
<gene>
    <name evidence="3" type="ORF">Q9L58_002015</name>
</gene>
<accession>A0ABR3GSQ5</accession>
<dbReference type="EMBL" id="JBBBZM010000016">
    <property type="protein sequence ID" value="KAL0638964.1"/>
    <property type="molecule type" value="Genomic_DNA"/>
</dbReference>
<proteinExistence type="predicted"/>
<feature type="coiled-coil region" evidence="1">
    <location>
        <begin position="138"/>
        <end position="165"/>
    </location>
</feature>
<comment type="caution">
    <text evidence="3">The sequence shown here is derived from an EMBL/GenBank/DDBJ whole genome shotgun (WGS) entry which is preliminary data.</text>
</comment>
<evidence type="ECO:0000313" key="3">
    <source>
        <dbReference type="EMBL" id="KAL0638964.1"/>
    </source>
</evidence>
<sequence>MFPFLPPPARTSTPPLRPTTPISHTPPPPTAPILNSLYASLLRPTLLPPPAAFTQPLLNSFVEHHDPLLEDDTVFTVAGRLREVGVEVERIAREWGRQGEEATGGRDDEMLAEIRKAKLRCRLQNQASGVREQRAHAKAKERERIQAFEKEMQREEEEALKSFKEGLRRAVGAG</sequence>
<name>A0ABR3GSQ5_9PEZI</name>
<protein>
    <submittedName>
        <fullName evidence="3">Uncharacterized protein</fullName>
    </submittedName>
</protein>
<evidence type="ECO:0000313" key="4">
    <source>
        <dbReference type="Proteomes" id="UP001447188"/>
    </source>
</evidence>
<keyword evidence="4" id="KW-1185">Reference proteome</keyword>
<dbReference type="Proteomes" id="UP001447188">
    <property type="component" value="Unassembled WGS sequence"/>
</dbReference>
<evidence type="ECO:0000256" key="1">
    <source>
        <dbReference type="SAM" id="Coils"/>
    </source>
</evidence>
<feature type="region of interest" description="Disordered" evidence="2">
    <location>
        <begin position="1"/>
        <end position="29"/>
    </location>
</feature>
<keyword evidence="1" id="KW-0175">Coiled coil</keyword>
<feature type="compositionally biased region" description="Low complexity" evidence="2">
    <location>
        <begin position="10"/>
        <end position="23"/>
    </location>
</feature>
<evidence type="ECO:0000256" key="2">
    <source>
        <dbReference type="SAM" id="MobiDB-lite"/>
    </source>
</evidence>